<gene>
    <name evidence="3" type="ORF">BASA50_008885</name>
</gene>
<proteinExistence type="predicted"/>
<organism evidence="3 4">
    <name type="scientific">Batrachochytrium salamandrivorans</name>
    <dbReference type="NCBI Taxonomy" id="1357716"/>
    <lineage>
        <taxon>Eukaryota</taxon>
        <taxon>Fungi</taxon>
        <taxon>Fungi incertae sedis</taxon>
        <taxon>Chytridiomycota</taxon>
        <taxon>Chytridiomycota incertae sedis</taxon>
        <taxon>Chytridiomycetes</taxon>
        <taxon>Rhizophydiales</taxon>
        <taxon>Rhizophydiales incertae sedis</taxon>
        <taxon>Batrachochytrium</taxon>
    </lineage>
</organism>
<keyword evidence="4" id="KW-1185">Reference proteome</keyword>
<protein>
    <submittedName>
        <fullName evidence="3">Uncharacterized protein</fullName>
    </submittedName>
</protein>
<comment type="caution">
    <text evidence="3">The sequence shown here is derived from an EMBL/GenBank/DDBJ whole genome shotgun (WGS) entry which is preliminary data.</text>
</comment>
<evidence type="ECO:0000313" key="3">
    <source>
        <dbReference type="EMBL" id="KAH6590883.1"/>
    </source>
</evidence>
<evidence type="ECO:0000256" key="1">
    <source>
        <dbReference type="SAM" id="MobiDB-lite"/>
    </source>
</evidence>
<dbReference type="EMBL" id="JAFCIX010000418">
    <property type="protein sequence ID" value="KAH6590883.1"/>
    <property type="molecule type" value="Genomic_DNA"/>
</dbReference>
<evidence type="ECO:0000256" key="2">
    <source>
        <dbReference type="SAM" id="Phobius"/>
    </source>
</evidence>
<keyword evidence="2" id="KW-1133">Transmembrane helix</keyword>
<dbReference type="Proteomes" id="UP001648503">
    <property type="component" value="Unassembled WGS sequence"/>
</dbReference>
<feature type="transmembrane region" description="Helical" evidence="2">
    <location>
        <begin position="20"/>
        <end position="40"/>
    </location>
</feature>
<feature type="region of interest" description="Disordered" evidence="1">
    <location>
        <begin position="432"/>
        <end position="452"/>
    </location>
</feature>
<name>A0ABQ8F298_9FUNG</name>
<keyword evidence="2" id="KW-0472">Membrane</keyword>
<accession>A0ABQ8F298</accession>
<reference evidence="3 4" key="1">
    <citation type="submission" date="2021-02" db="EMBL/GenBank/DDBJ databases">
        <title>Variation within the Batrachochytrium salamandrivorans European outbreak.</title>
        <authorList>
            <person name="Kelly M."/>
            <person name="Pasmans F."/>
            <person name="Shea T.P."/>
            <person name="Munoz J.F."/>
            <person name="Carranza S."/>
            <person name="Cuomo C.A."/>
            <person name="Martel A."/>
        </authorList>
    </citation>
    <scope>NUCLEOTIDE SEQUENCE [LARGE SCALE GENOMIC DNA]</scope>
    <source>
        <strain evidence="3 4">AMFP18/2</strain>
    </source>
</reference>
<sequence length="542" mass="61361">MPTNAHNSTTRKNPLKLHAIIIHRLSVFSQYPSILFLYYLQLRVEFTTRRSFGVDPIGNGRHLLVENMLTPSCSDTLSKDSSASFIAPSRNSLVVEGNKKRKTISDDHQDTPRHAERLLLLEQAISEHLSTGKFFIVAAALRCIEEEKLYFPERTVYSYSKTRFGFSRRTTNTYLCSSYVYESITEDKSLPIPINISHVRSLHKYSPEVRRYIWKKVTESNQTITEENVVAMTIKYETGVSFTELNNELYTPKEIIRAAKGVIGLEVFDLDPASCAFANGLHPSDIAQQIFTETENGLSKEWHGHVWLSPPSGVDDAGLLRMKQWFFQAESKYLSGEITSCHILLRIDMQSDWFLRALYYPHCFFHERLLFSTPTGREKFLTDSHMLVYMGVNTDQFCTQFAHLGSIPGYSSWSFTPTACVQLLDGSTQSSLGSPSEYASKDKPNSHSPSKSAVRFEAIQGDVSSDIAYAGHAAPSAIYCKNSQTPINKDTTQSEIPGLSHFQDYSQPQLHIHQYGDHDLMGHTHIPIFHDSGSMFTSYNRT</sequence>
<keyword evidence="2" id="KW-0812">Transmembrane</keyword>
<evidence type="ECO:0000313" key="4">
    <source>
        <dbReference type="Proteomes" id="UP001648503"/>
    </source>
</evidence>